<dbReference type="AlphaFoldDB" id="A0AAD6Q4H4"/>
<reference evidence="1" key="1">
    <citation type="journal article" date="2023" name="Mol. Ecol. Resour.">
        <title>Chromosome-level genome assembly of a triploid poplar Populus alba 'Berolinensis'.</title>
        <authorList>
            <person name="Chen S."/>
            <person name="Yu Y."/>
            <person name="Wang X."/>
            <person name="Wang S."/>
            <person name="Zhang T."/>
            <person name="Zhou Y."/>
            <person name="He R."/>
            <person name="Meng N."/>
            <person name="Wang Y."/>
            <person name="Liu W."/>
            <person name="Liu Z."/>
            <person name="Liu J."/>
            <person name="Guo Q."/>
            <person name="Huang H."/>
            <person name="Sederoff R.R."/>
            <person name="Wang G."/>
            <person name="Qu G."/>
            <person name="Chen S."/>
        </authorList>
    </citation>
    <scope>NUCLEOTIDE SEQUENCE</scope>
    <source>
        <strain evidence="1">SC-2020</strain>
    </source>
</reference>
<dbReference type="Proteomes" id="UP001164929">
    <property type="component" value="Chromosome 11"/>
</dbReference>
<protein>
    <submittedName>
        <fullName evidence="1">Uncharacterized protein</fullName>
    </submittedName>
</protein>
<accession>A0AAD6Q4H4</accession>
<evidence type="ECO:0000313" key="1">
    <source>
        <dbReference type="EMBL" id="KAJ6978939.1"/>
    </source>
</evidence>
<evidence type="ECO:0000313" key="2">
    <source>
        <dbReference type="Proteomes" id="UP001164929"/>
    </source>
</evidence>
<name>A0AAD6Q4H4_9ROSI</name>
<gene>
    <name evidence="1" type="ORF">NC653_027195</name>
</gene>
<proteinExistence type="predicted"/>
<dbReference type="EMBL" id="JAQIZT010000011">
    <property type="protein sequence ID" value="KAJ6978939.1"/>
    <property type="molecule type" value="Genomic_DNA"/>
</dbReference>
<sequence length="51" mass="5958">MVPDKSNLYIFLLQFFDAWTSFKHGVANAPPPSSHHIFSFHTPFFRSRVSF</sequence>
<keyword evidence="2" id="KW-1185">Reference proteome</keyword>
<comment type="caution">
    <text evidence="1">The sequence shown here is derived from an EMBL/GenBank/DDBJ whole genome shotgun (WGS) entry which is preliminary data.</text>
</comment>
<organism evidence="1 2">
    <name type="scientific">Populus alba x Populus x berolinensis</name>
    <dbReference type="NCBI Taxonomy" id="444605"/>
    <lineage>
        <taxon>Eukaryota</taxon>
        <taxon>Viridiplantae</taxon>
        <taxon>Streptophyta</taxon>
        <taxon>Embryophyta</taxon>
        <taxon>Tracheophyta</taxon>
        <taxon>Spermatophyta</taxon>
        <taxon>Magnoliopsida</taxon>
        <taxon>eudicotyledons</taxon>
        <taxon>Gunneridae</taxon>
        <taxon>Pentapetalae</taxon>
        <taxon>rosids</taxon>
        <taxon>fabids</taxon>
        <taxon>Malpighiales</taxon>
        <taxon>Salicaceae</taxon>
        <taxon>Saliceae</taxon>
        <taxon>Populus</taxon>
    </lineage>
</organism>